<evidence type="ECO:0000256" key="5">
    <source>
        <dbReference type="ARBA" id="ARBA00022737"/>
    </source>
</evidence>
<evidence type="ECO:0000256" key="10">
    <source>
        <dbReference type="SAM" id="MobiDB-lite"/>
    </source>
</evidence>
<proteinExistence type="predicted"/>
<dbReference type="InterPro" id="IPR044880">
    <property type="entry name" value="NCX_ion-bd_dom_sf"/>
</dbReference>
<evidence type="ECO:0000256" key="6">
    <source>
        <dbReference type="ARBA" id="ARBA00022837"/>
    </source>
</evidence>
<keyword evidence="4" id="KW-0732">Signal</keyword>
<dbReference type="EMBL" id="BEGY01000043">
    <property type="protein sequence ID" value="GAX79567.1"/>
    <property type="molecule type" value="Genomic_DNA"/>
</dbReference>
<dbReference type="GO" id="GO:0007154">
    <property type="term" value="P:cell communication"/>
    <property type="evidence" value="ECO:0007669"/>
    <property type="project" value="InterPro"/>
</dbReference>
<dbReference type="OrthoDB" id="2127281at2759"/>
<dbReference type="PANTHER" id="PTHR11878">
    <property type="entry name" value="SODIUM/CALCIUM EXCHANGER"/>
    <property type="match status" value="1"/>
</dbReference>
<feature type="region of interest" description="Disordered" evidence="10">
    <location>
        <begin position="270"/>
        <end position="290"/>
    </location>
</feature>
<feature type="domain" description="Calx-beta" evidence="12">
    <location>
        <begin position="456"/>
        <end position="558"/>
    </location>
</feature>
<name>A0A250X937_9CHLO</name>
<dbReference type="InterPro" id="IPR003644">
    <property type="entry name" value="Calx_beta"/>
</dbReference>
<dbReference type="GO" id="GO:0055085">
    <property type="term" value="P:transmembrane transport"/>
    <property type="evidence" value="ECO:0007669"/>
    <property type="project" value="InterPro"/>
</dbReference>
<organism evidence="13 14">
    <name type="scientific">Chlamydomonas eustigma</name>
    <dbReference type="NCBI Taxonomy" id="1157962"/>
    <lineage>
        <taxon>Eukaryota</taxon>
        <taxon>Viridiplantae</taxon>
        <taxon>Chlorophyta</taxon>
        <taxon>core chlorophytes</taxon>
        <taxon>Chlorophyceae</taxon>
        <taxon>CS clade</taxon>
        <taxon>Chlamydomonadales</taxon>
        <taxon>Chlamydomonadaceae</taxon>
        <taxon>Chlamydomonas</taxon>
    </lineage>
</organism>
<dbReference type="InterPro" id="IPR051171">
    <property type="entry name" value="CaCA"/>
</dbReference>
<evidence type="ECO:0000256" key="4">
    <source>
        <dbReference type="ARBA" id="ARBA00022729"/>
    </source>
</evidence>
<feature type="transmembrane region" description="Helical" evidence="11">
    <location>
        <begin position="73"/>
        <end position="98"/>
    </location>
</feature>
<protein>
    <recommendedName>
        <fullName evidence="12">Calx-beta domain-containing protein</fullName>
    </recommendedName>
</protein>
<keyword evidence="7 11" id="KW-1133">Transmembrane helix</keyword>
<dbReference type="GO" id="GO:0030001">
    <property type="term" value="P:metal ion transport"/>
    <property type="evidence" value="ECO:0007669"/>
    <property type="project" value="TreeGrafter"/>
</dbReference>
<dbReference type="AlphaFoldDB" id="A0A250X937"/>
<dbReference type="InterPro" id="IPR038081">
    <property type="entry name" value="CalX-like_sf"/>
</dbReference>
<gene>
    <name evidence="13" type="ORF">CEUSTIGMA_g7008.t1</name>
</gene>
<evidence type="ECO:0000313" key="13">
    <source>
        <dbReference type="EMBL" id="GAX79567.1"/>
    </source>
</evidence>
<dbReference type="Pfam" id="PF01699">
    <property type="entry name" value="Na_Ca_ex"/>
    <property type="match status" value="2"/>
</dbReference>
<keyword evidence="6" id="KW-0106">Calcium</keyword>
<dbReference type="Gene3D" id="2.60.40.2030">
    <property type="match status" value="2"/>
</dbReference>
<dbReference type="PANTHER" id="PTHR11878:SF65">
    <property type="entry name" value="NA_CA-EXCHANGE PROTEIN, ISOFORM G"/>
    <property type="match status" value="1"/>
</dbReference>
<keyword evidence="8" id="KW-0406">Ion transport</keyword>
<dbReference type="STRING" id="1157962.A0A250X937"/>
<keyword evidence="2" id="KW-0813">Transport</keyword>
<dbReference type="SUPFAM" id="SSF141072">
    <property type="entry name" value="CalX-like"/>
    <property type="match status" value="2"/>
</dbReference>
<keyword evidence="3 11" id="KW-0812">Transmembrane</keyword>
<feature type="transmembrane region" description="Helical" evidence="11">
    <location>
        <begin position="231"/>
        <end position="251"/>
    </location>
</feature>
<evidence type="ECO:0000256" key="3">
    <source>
        <dbReference type="ARBA" id="ARBA00022692"/>
    </source>
</evidence>
<dbReference type="Gene3D" id="1.20.1420.30">
    <property type="entry name" value="NCX, central ion-binding region"/>
    <property type="match status" value="2"/>
</dbReference>
<evidence type="ECO:0000313" key="14">
    <source>
        <dbReference type="Proteomes" id="UP000232323"/>
    </source>
</evidence>
<evidence type="ECO:0000259" key="12">
    <source>
        <dbReference type="SMART" id="SM00237"/>
    </source>
</evidence>
<evidence type="ECO:0000256" key="2">
    <source>
        <dbReference type="ARBA" id="ARBA00022448"/>
    </source>
</evidence>
<feature type="transmembrane region" description="Helical" evidence="11">
    <location>
        <begin position="732"/>
        <end position="751"/>
    </location>
</feature>
<keyword evidence="5" id="KW-0677">Repeat</keyword>
<feature type="transmembrane region" description="Helical" evidence="11">
    <location>
        <begin position="757"/>
        <end position="783"/>
    </location>
</feature>
<evidence type="ECO:0000256" key="8">
    <source>
        <dbReference type="ARBA" id="ARBA00023065"/>
    </source>
</evidence>
<sequence length="831" mass="90448">MIATVDTYNNTYLHVVLNAIDKGFLQLPDCSDQTDGICIERPTSGKGVVIYSNYEHCSYSMIDLPGINLLPTWLLGVMWALFLLWLFFGVAAISDVFVEAIEVITSRTKTIKTVDTNGKEVEQEVPVWNWAVANITLLSIGSSSPEILLAFVEGILALGQPPSNLGAAVIVGSGSYNLFAITAVCTLSIPAGTMKKIEHTKVFWWTTSWSMWAHLWLWLVYKQISPEAIEIWEAVVTLGFMPLFVFTTYLVDTRGFSWFGPSRYSNAVMPTDSNDDDLESPKDVGNASLQDPNKQYRSILYYRSLAVQKMAGVPGTTARLVQSPSMAVQPSGPSSNFSIADLESMGKSVQKVFIKSPDYSVLESMGEARVQVVRMHGDLNTTLRVSYICKDDTAVAGLDYVMTEGTLIFEPGQESAFIIVKIVDDDMSEPDVTFSVHLTVASIDGGDDVMLLRRQTTVTIVDDDDGGVLVFELPTFEAGIQDEFAEVQVIRRNGADGKVTIDYATKDGSAIAGKHYKQSQGTLSFEGGQTRSVIQVPLLAFDSPDLVAGTLAFRLTLSNPGGGVILGSRFECRVVLVAGSKFRKIGVCGHGEGGEEEEEEEEFNLSVAWRNQFQDAILPEYDPEEGNLVVAMVLQFVAFTWKVLCACIPPPEWKSGYPCLAAALSLLALTMVIVKEVAHMLGCAMGLSDLMTGMSIVALGTSLPDTFASQYAAIHDEGADAAIGNIMGSNSVNVLLGLGIPWTISSIYYKLVDGTPYYVIAGSLGFAVMIFFILAAVAIAILLIRRQQGGELGAMTRNMQLSLFSTFIGIWMIFLLLSGLYDYGWIPDAGF</sequence>
<dbReference type="GO" id="GO:0012505">
    <property type="term" value="C:endomembrane system"/>
    <property type="evidence" value="ECO:0007669"/>
    <property type="project" value="UniProtKB-SubCell"/>
</dbReference>
<keyword evidence="14" id="KW-1185">Reference proteome</keyword>
<evidence type="ECO:0000256" key="9">
    <source>
        <dbReference type="ARBA" id="ARBA00023136"/>
    </source>
</evidence>
<dbReference type="InterPro" id="IPR004837">
    <property type="entry name" value="NaCa_Exmemb"/>
</dbReference>
<dbReference type="Pfam" id="PF03160">
    <property type="entry name" value="Calx-beta"/>
    <property type="match status" value="1"/>
</dbReference>
<evidence type="ECO:0000256" key="11">
    <source>
        <dbReference type="SAM" id="Phobius"/>
    </source>
</evidence>
<reference evidence="13 14" key="1">
    <citation type="submission" date="2017-08" db="EMBL/GenBank/DDBJ databases">
        <title>Acidophilic green algal genome provides insights into adaptation to an acidic environment.</title>
        <authorList>
            <person name="Hirooka S."/>
            <person name="Hirose Y."/>
            <person name="Kanesaki Y."/>
            <person name="Higuchi S."/>
            <person name="Fujiwara T."/>
            <person name="Onuma R."/>
            <person name="Era A."/>
            <person name="Ohbayashi R."/>
            <person name="Uzuka A."/>
            <person name="Nozaki H."/>
            <person name="Yoshikawa H."/>
            <person name="Miyagishima S.Y."/>
        </authorList>
    </citation>
    <scope>NUCLEOTIDE SEQUENCE [LARGE SCALE GENOMIC DNA]</scope>
    <source>
        <strain evidence="13 14">NIES-2499</strain>
    </source>
</reference>
<evidence type="ECO:0000256" key="7">
    <source>
        <dbReference type="ARBA" id="ARBA00022989"/>
    </source>
</evidence>
<feature type="domain" description="Calx-beta" evidence="12">
    <location>
        <begin position="335"/>
        <end position="439"/>
    </location>
</feature>
<dbReference type="SMART" id="SM00237">
    <property type="entry name" value="Calx_beta"/>
    <property type="match status" value="2"/>
</dbReference>
<dbReference type="GO" id="GO:0016020">
    <property type="term" value="C:membrane"/>
    <property type="evidence" value="ECO:0007669"/>
    <property type="project" value="InterPro"/>
</dbReference>
<dbReference type="Proteomes" id="UP000232323">
    <property type="component" value="Unassembled WGS sequence"/>
</dbReference>
<comment type="caution">
    <text evidence="13">The sequence shown here is derived from an EMBL/GenBank/DDBJ whole genome shotgun (WGS) entry which is preliminary data.</text>
</comment>
<comment type="subcellular location">
    <subcellularLocation>
        <location evidence="1">Endomembrane system</location>
        <topology evidence="1">Multi-pass membrane protein</topology>
    </subcellularLocation>
</comment>
<feature type="transmembrane region" description="Helical" evidence="11">
    <location>
        <begin position="202"/>
        <end position="219"/>
    </location>
</feature>
<evidence type="ECO:0000256" key="1">
    <source>
        <dbReference type="ARBA" id="ARBA00004127"/>
    </source>
</evidence>
<feature type="transmembrane region" description="Helical" evidence="11">
    <location>
        <begin position="803"/>
        <end position="821"/>
    </location>
</feature>
<accession>A0A250X937</accession>
<keyword evidence="9 11" id="KW-0472">Membrane</keyword>